<protein>
    <submittedName>
        <fullName evidence="2">Glycosyltransferase</fullName>
    </submittedName>
</protein>
<organism evidence="2 3">
    <name type="scientific">Schaedlerella arabinosiphila</name>
    <dbReference type="NCBI Taxonomy" id="2044587"/>
    <lineage>
        <taxon>Bacteria</taxon>
        <taxon>Bacillati</taxon>
        <taxon>Bacillota</taxon>
        <taxon>Clostridia</taxon>
        <taxon>Lachnospirales</taxon>
        <taxon>Lachnospiraceae</taxon>
        <taxon>Schaedlerella</taxon>
    </lineage>
</organism>
<dbReference type="GO" id="GO:0016757">
    <property type="term" value="F:glycosyltransferase activity"/>
    <property type="evidence" value="ECO:0007669"/>
    <property type="project" value="TreeGrafter"/>
</dbReference>
<dbReference type="AlphaFoldDB" id="A0A9X5H6H3"/>
<dbReference type="PANTHER" id="PTHR45947:SF3">
    <property type="entry name" value="SULFOQUINOVOSYL TRANSFERASE SQD2"/>
    <property type="match status" value="1"/>
</dbReference>
<keyword evidence="1" id="KW-1133">Transmembrane helix</keyword>
<keyword evidence="1" id="KW-0472">Membrane</keyword>
<feature type="transmembrane region" description="Helical" evidence="1">
    <location>
        <begin position="89"/>
        <end position="106"/>
    </location>
</feature>
<dbReference type="Proteomes" id="UP000474104">
    <property type="component" value="Unassembled WGS sequence"/>
</dbReference>
<evidence type="ECO:0000256" key="1">
    <source>
        <dbReference type="SAM" id="Phobius"/>
    </source>
</evidence>
<dbReference type="SUPFAM" id="SSF53756">
    <property type="entry name" value="UDP-Glycosyltransferase/glycogen phosphorylase"/>
    <property type="match status" value="1"/>
</dbReference>
<reference evidence="2 3" key="1">
    <citation type="submission" date="2019-07" db="EMBL/GenBank/DDBJ databases">
        <title>Draft genome sequences of 15 bacterial species constituting the stable defined intestinal microbiota of the GM15 gnotobiotic mouse model.</title>
        <authorList>
            <person name="Elie C."/>
            <person name="Mathieu A."/>
            <person name="Saliou A."/>
            <person name="Darnaud M."/>
            <person name="Leulier F."/>
            <person name="Tamellini A."/>
        </authorList>
    </citation>
    <scope>NUCLEOTIDE SEQUENCE [LARGE SCALE GENOMIC DNA]</scope>
    <source>
        <strain evidence="3">ASF 502</strain>
    </source>
</reference>
<gene>
    <name evidence="2" type="ORF">FMM80_05300</name>
</gene>
<sequence length="367" mass="43141">MAKKDNKKMRILHGMSDVAGQGSYSAHGLRDIGADATMAVWRQNPFGYEVDINLHIKKEKLHNPLYAFVSGIKMLCFAVKAAFRYDVFHFHFSNTLLPFALDLFWLRIMKKRIIMEYHGDDIRYYYNREKPYYYVYDKLVERPKRGYITNNRILKYVNTFITHDEELRKHIPNKNLFITPLRIDVDSLIPVYPDADKKKVTIVHAPSSYLFKGSKYVIEAVKELEKHYDIEFILVEKKTQKEAFEIYKKADIIIDQLFYQSYGVFAIESMSLGKPVVVYISNEIKETFPSNMPIVIANIDNLTEVVESLIIDGKRRYELGKAGRKYVENYHDYRKVAQVQLDIYNNVIEPMSTLESFEYTKKKVVKK</sequence>
<dbReference type="EMBL" id="VIRB01000036">
    <property type="protein sequence ID" value="NDO68156.1"/>
    <property type="molecule type" value="Genomic_DNA"/>
</dbReference>
<dbReference type="RefSeq" id="WP_004070321.1">
    <property type="nucleotide sequence ID" value="NZ_VIRB01000036.1"/>
</dbReference>
<dbReference type="InterPro" id="IPR050194">
    <property type="entry name" value="Glycosyltransferase_grp1"/>
</dbReference>
<evidence type="ECO:0000313" key="3">
    <source>
        <dbReference type="Proteomes" id="UP000474104"/>
    </source>
</evidence>
<dbReference type="Gene3D" id="3.40.50.2000">
    <property type="entry name" value="Glycogen Phosphorylase B"/>
    <property type="match status" value="4"/>
</dbReference>
<comment type="caution">
    <text evidence="2">The sequence shown here is derived from an EMBL/GenBank/DDBJ whole genome shotgun (WGS) entry which is preliminary data.</text>
</comment>
<dbReference type="PANTHER" id="PTHR45947">
    <property type="entry name" value="SULFOQUINOVOSYL TRANSFERASE SQD2"/>
    <property type="match status" value="1"/>
</dbReference>
<proteinExistence type="predicted"/>
<name>A0A9X5H6H3_9FIRM</name>
<keyword evidence="1" id="KW-0812">Transmembrane</keyword>
<evidence type="ECO:0000313" key="2">
    <source>
        <dbReference type="EMBL" id="NDO68156.1"/>
    </source>
</evidence>
<dbReference type="OrthoDB" id="9768685at2"/>
<accession>A0A9X5H6H3</accession>